<evidence type="ECO:0000256" key="1">
    <source>
        <dbReference type="SAM" id="MobiDB-lite"/>
    </source>
</evidence>
<reference evidence="2 3" key="1">
    <citation type="journal article" date="2010" name="Nature">
        <title>The Ectocarpus genome and the independent evolution of multicellularity in brown algae.</title>
        <authorList>
            <person name="Cock J.M."/>
            <person name="Sterck L."/>
            <person name="Rouze P."/>
            <person name="Scornet D."/>
            <person name="Allen A.E."/>
            <person name="Amoutzias G."/>
            <person name="Anthouard V."/>
            <person name="Artiguenave F."/>
            <person name="Aury J.M."/>
            <person name="Badger J.H."/>
            <person name="Beszteri B."/>
            <person name="Billiau K."/>
            <person name="Bonnet E."/>
            <person name="Bothwell J.H."/>
            <person name="Bowler C."/>
            <person name="Boyen C."/>
            <person name="Brownlee C."/>
            <person name="Carrano C.J."/>
            <person name="Charrier B."/>
            <person name="Cho G.Y."/>
            <person name="Coelho S.M."/>
            <person name="Collen J."/>
            <person name="Corre E."/>
            <person name="Da Silva C."/>
            <person name="Delage L."/>
            <person name="Delaroque N."/>
            <person name="Dittami S.M."/>
            <person name="Doulbeau S."/>
            <person name="Elias M."/>
            <person name="Farnham G."/>
            <person name="Gachon C.M."/>
            <person name="Gschloessl B."/>
            <person name="Heesch S."/>
            <person name="Jabbari K."/>
            <person name="Jubin C."/>
            <person name="Kawai H."/>
            <person name="Kimura K."/>
            <person name="Kloareg B."/>
            <person name="Kupper F.C."/>
            <person name="Lang D."/>
            <person name="Le Bail A."/>
            <person name="Leblanc C."/>
            <person name="Lerouge P."/>
            <person name="Lohr M."/>
            <person name="Lopez P.J."/>
            <person name="Martens C."/>
            <person name="Maumus F."/>
            <person name="Michel G."/>
            <person name="Miranda-Saavedra D."/>
            <person name="Morales J."/>
            <person name="Moreau H."/>
            <person name="Motomura T."/>
            <person name="Nagasato C."/>
            <person name="Napoli C.A."/>
            <person name="Nelson D.R."/>
            <person name="Nyvall-Collen P."/>
            <person name="Peters A.F."/>
            <person name="Pommier C."/>
            <person name="Potin P."/>
            <person name="Poulain J."/>
            <person name="Quesneville H."/>
            <person name="Read B."/>
            <person name="Rensing S.A."/>
            <person name="Ritter A."/>
            <person name="Rousvoal S."/>
            <person name="Samanta M."/>
            <person name="Samson G."/>
            <person name="Schroeder D.C."/>
            <person name="Segurens B."/>
            <person name="Strittmatter M."/>
            <person name="Tonon T."/>
            <person name="Tregear J.W."/>
            <person name="Valentin K."/>
            <person name="von Dassow P."/>
            <person name="Yamagishi T."/>
            <person name="Van de Peer Y."/>
            <person name="Wincker P."/>
        </authorList>
    </citation>
    <scope>NUCLEOTIDE SEQUENCE [LARGE SCALE GENOMIC DNA]</scope>
    <source>
        <strain evidence="3">Ec32 / CCAP1310/4</strain>
    </source>
</reference>
<dbReference type="STRING" id="2880.D8LNB9"/>
<feature type="compositionally biased region" description="Acidic residues" evidence="1">
    <location>
        <begin position="106"/>
        <end position="119"/>
    </location>
</feature>
<evidence type="ECO:0008006" key="4">
    <source>
        <dbReference type="Google" id="ProtNLM"/>
    </source>
</evidence>
<dbReference type="EMBL" id="FN648641">
    <property type="protein sequence ID" value="CBN77276.1"/>
    <property type="molecule type" value="Genomic_DNA"/>
</dbReference>
<evidence type="ECO:0000313" key="3">
    <source>
        <dbReference type="Proteomes" id="UP000002630"/>
    </source>
</evidence>
<protein>
    <recommendedName>
        <fullName evidence="4">HNH domain-containing protein</fullName>
    </recommendedName>
</protein>
<organism evidence="2 3">
    <name type="scientific">Ectocarpus siliculosus</name>
    <name type="common">Brown alga</name>
    <name type="synonym">Conferva siliculosa</name>
    <dbReference type="NCBI Taxonomy" id="2880"/>
    <lineage>
        <taxon>Eukaryota</taxon>
        <taxon>Sar</taxon>
        <taxon>Stramenopiles</taxon>
        <taxon>Ochrophyta</taxon>
        <taxon>PX clade</taxon>
        <taxon>Phaeophyceae</taxon>
        <taxon>Ectocarpales</taxon>
        <taxon>Ectocarpaceae</taxon>
        <taxon>Ectocarpus</taxon>
    </lineage>
</organism>
<dbReference type="OrthoDB" id="4850648at2759"/>
<proteinExistence type="predicted"/>
<accession>D8LNB9</accession>
<dbReference type="PANTHER" id="PTHR37827:SF1">
    <property type="entry name" value="HNH DOMAIN-CONTAINING PROTEIN"/>
    <property type="match status" value="1"/>
</dbReference>
<feature type="region of interest" description="Disordered" evidence="1">
    <location>
        <begin position="100"/>
        <end position="119"/>
    </location>
</feature>
<dbReference type="EMBL" id="FN649747">
    <property type="protein sequence ID" value="CBN77276.1"/>
    <property type="molecule type" value="Genomic_DNA"/>
</dbReference>
<dbReference type="PANTHER" id="PTHR37827">
    <property type="entry name" value="TUDOR DOMAIN-CONTAINING PROTEIN"/>
    <property type="match status" value="1"/>
</dbReference>
<gene>
    <name evidence="2" type="ORF">Esi_0044_0046</name>
</gene>
<dbReference type="eggNOG" id="ENOG502S89B">
    <property type="taxonomic scope" value="Eukaryota"/>
</dbReference>
<dbReference type="Proteomes" id="UP000002630">
    <property type="component" value="Linkage Group LG22"/>
</dbReference>
<name>D8LNB9_ECTSI</name>
<evidence type="ECO:0000313" key="2">
    <source>
        <dbReference type="EMBL" id="CBN77276.1"/>
    </source>
</evidence>
<dbReference type="AlphaFoldDB" id="D8LNB9"/>
<keyword evidence="3" id="KW-1185">Reference proteome</keyword>
<sequence>MSARRREDLETALRRTLGFHLGADVAGDDGEVLVSALLDSAEEGKLMDSAAVGREFDNYLPNVACAASSKSSLSSPSSEQKEEEVELYEDVLRDALKHFPLAPSNPEEEGSGSGEDDSVSEPGCCSLCERLMPLTRHHVMPKSTHKRYRKKGYSDAVLNRTIAICRPCHSAVHRAHDALALAERFTTVEELLADETIGRFVAWARKQRTTSVQDSRNNLLRYRR</sequence>
<dbReference type="InParanoid" id="D8LNB9"/>